<proteinExistence type="predicted"/>
<feature type="region of interest" description="Disordered" evidence="2">
    <location>
        <begin position="164"/>
        <end position="226"/>
    </location>
</feature>
<comment type="caution">
    <text evidence="3">The sequence shown here is derived from an EMBL/GenBank/DDBJ whole genome shotgun (WGS) entry which is preliminary data.</text>
</comment>
<feature type="coiled-coil region" evidence="1">
    <location>
        <begin position="77"/>
        <end position="159"/>
    </location>
</feature>
<protein>
    <submittedName>
        <fullName evidence="3">Uncharacterized protein</fullName>
    </submittedName>
</protein>
<dbReference type="AlphaFoldDB" id="A0A9P6DAD2"/>
<dbReference type="Proteomes" id="UP000807025">
    <property type="component" value="Unassembled WGS sequence"/>
</dbReference>
<accession>A0A9P6DAD2</accession>
<sequence>MRHGPNRMTMLSINDPIQLQSCKKLRHTHFLHLNPLKNSFKCTPQKTAPKIRSLAQGIKLGRWMVFSEIRTAWDAAVKQRLEERKRLEKEALQAAKAAERIEKEAAMEIEKVCKAAEKAEVKKLADAKELADTVKAAKKERKKKLADEEKAQVKVAEVRLRGELPAPKLPTKKKGGSAKGGQKWAQVDEDVDPANKENIPVQPAPKRPRPKPRPIGRPPSSSGALAAVQVHSSMNVDNALAMIDPVLRPGA</sequence>
<keyword evidence="4" id="KW-1185">Reference proteome</keyword>
<dbReference type="EMBL" id="MU154707">
    <property type="protein sequence ID" value="KAF9488573.1"/>
    <property type="molecule type" value="Genomic_DNA"/>
</dbReference>
<gene>
    <name evidence="3" type="ORF">BDN71DRAFT_1436039</name>
</gene>
<evidence type="ECO:0000313" key="4">
    <source>
        <dbReference type="Proteomes" id="UP000807025"/>
    </source>
</evidence>
<keyword evidence="1" id="KW-0175">Coiled coil</keyword>
<evidence type="ECO:0000256" key="2">
    <source>
        <dbReference type="SAM" id="MobiDB-lite"/>
    </source>
</evidence>
<reference evidence="3" key="1">
    <citation type="submission" date="2020-11" db="EMBL/GenBank/DDBJ databases">
        <authorList>
            <consortium name="DOE Joint Genome Institute"/>
            <person name="Ahrendt S."/>
            <person name="Riley R."/>
            <person name="Andreopoulos W."/>
            <person name="Labutti K."/>
            <person name="Pangilinan J."/>
            <person name="Ruiz-Duenas F.J."/>
            <person name="Barrasa J.M."/>
            <person name="Sanchez-Garcia M."/>
            <person name="Camarero S."/>
            <person name="Miyauchi S."/>
            <person name="Serrano A."/>
            <person name="Linde D."/>
            <person name="Babiker R."/>
            <person name="Drula E."/>
            <person name="Ayuso-Fernandez I."/>
            <person name="Pacheco R."/>
            <person name="Padilla G."/>
            <person name="Ferreira P."/>
            <person name="Barriuso J."/>
            <person name="Kellner H."/>
            <person name="Castanera R."/>
            <person name="Alfaro M."/>
            <person name="Ramirez L."/>
            <person name="Pisabarro A.G."/>
            <person name="Kuo A."/>
            <person name="Tritt A."/>
            <person name="Lipzen A."/>
            <person name="He G."/>
            <person name="Yan M."/>
            <person name="Ng V."/>
            <person name="Cullen D."/>
            <person name="Martin F."/>
            <person name="Rosso M.-N."/>
            <person name="Henrissat B."/>
            <person name="Hibbett D."/>
            <person name="Martinez A.T."/>
            <person name="Grigoriev I.V."/>
        </authorList>
    </citation>
    <scope>NUCLEOTIDE SEQUENCE</scope>
    <source>
        <strain evidence="3">ATCC 90797</strain>
    </source>
</reference>
<name>A0A9P6DAD2_PLEER</name>
<organism evidence="3 4">
    <name type="scientific">Pleurotus eryngii</name>
    <name type="common">Boletus of the steppes</name>
    <dbReference type="NCBI Taxonomy" id="5323"/>
    <lineage>
        <taxon>Eukaryota</taxon>
        <taxon>Fungi</taxon>
        <taxon>Dikarya</taxon>
        <taxon>Basidiomycota</taxon>
        <taxon>Agaricomycotina</taxon>
        <taxon>Agaricomycetes</taxon>
        <taxon>Agaricomycetidae</taxon>
        <taxon>Agaricales</taxon>
        <taxon>Pleurotineae</taxon>
        <taxon>Pleurotaceae</taxon>
        <taxon>Pleurotus</taxon>
    </lineage>
</organism>
<evidence type="ECO:0000256" key="1">
    <source>
        <dbReference type="SAM" id="Coils"/>
    </source>
</evidence>
<evidence type="ECO:0000313" key="3">
    <source>
        <dbReference type="EMBL" id="KAF9488573.1"/>
    </source>
</evidence>